<feature type="region of interest" description="Disordered" evidence="7">
    <location>
        <begin position="1"/>
        <end position="20"/>
    </location>
</feature>
<feature type="transmembrane region" description="Helical" evidence="8">
    <location>
        <begin position="432"/>
        <end position="452"/>
    </location>
</feature>
<evidence type="ECO:0000256" key="7">
    <source>
        <dbReference type="SAM" id="MobiDB-lite"/>
    </source>
</evidence>
<dbReference type="InterPro" id="IPR036259">
    <property type="entry name" value="MFS_trans_sf"/>
</dbReference>
<dbReference type="CDD" id="cd17321">
    <property type="entry name" value="MFS_MMR_MDR_like"/>
    <property type="match status" value="1"/>
</dbReference>
<dbReference type="InterPro" id="IPR020846">
    <property type="entry name" value="MFS_dom"/>
</dbReference>
<feature type="transmembrane region" description="Helical" evidence="8">
    <location>
        <begin position="335"/>
        <end position="357"/>
    </location>
</feature>
<dbReference type="SUPFAM" id="SSF103473">
    <property type="entry name" value="MFS general substrate transporter"/>
    <property type="match status" value="1"/>
</dbReference>
<feature type="transmembrane region" description="Helical" evidence="8">
    <location>
        <begin position="301"/>
        <end position="323"/>
    </location>
</feature>
<dbReference type="InterPro" id="IPR005829">
    <property type="entry name" value="Sugar_transporter_CS"/>
</dbReference>
<dbReference type="InterPro" id="IPR011701">
    <property type="entry name" value="MFS"/>
</dbReference>
<organism evidence="10 11">
    <name type="scientific">Alicyclobacillus cycloheptanicus</name>
    <dbReference type="NCBI Taxonomy" id="1457"/>
    <lineage>
        <taxon>Bacteria</taxon>
        <taxon>Bacillati</taxon>
        <taxon>Bacillota</taxon>
        <taxon>Bacilli</taxon>
        <taxon>Bacillales</taxon>
        <taxon>Alicyclobacillaceae</taxon>
        <taxon>Alicyclobacillus</taxon>
    </lineage>
</organism>
<comment type="caution">
    <text evidence="10">The sequence shown here is derived from an EMBL/GenBank/DDBJ whole genome shotgun (WGS) entry which is preliminary data.</text>
</comment>
<dbReference type="PROSITE" id="PS50850">
    <property type="entry name" value="MFS"/>
    <property type="match status" value="1"/>
</dbReference>
<dbReference type="PROSITE" id="PS00216">
    <property type="entry name" value="SUGAR_TRANSPORT_1"/>
    <property type="match status" value="1"/>
</dbReference>
<feature type="transmembrane region" description="Helical" evidence="8">
    <location>
        <begin position="264"/>
        <end position="281"/>
    </location>
</feature>
<dbReference type="Gene3D" id="1.20.1720.10">
    <property type="entry name" value="Multidrug resistance protein D"/>
    <property type="match status" value="1"/>
</dbReference>
<gene>
    <name evidence="10" type="ORF">J2S03_002542</name>
</gene>
<evidence type="ECO:0000256" key="4">
    <source>
        <dbReference type="ARBA" id="ARBA00022692"/>
    </source>
</evidence>
<keyword evidence="6 8" id="KW-0472">Membrane</keyword>
<dbReference type="EMBL" id="JAUSTP010000022">
    <property type="protein sequence ID" value="MDQ0190675.1"/>
    <property type="molecule type" value="Genomic_DNA"/>
</dbReference>
<evidence type="ECO:0000313" key="11">
    <source>
        <dbReference type="Proteomes" id="UP001232973"/>
    </source>
</evidence>
<dbReference type="PANTHER" id="PTHR42718:SF46">
    <property type="entry name" value="BLR6921 PROTEIN"/>
    <property type="match status" value="1"/>
</dbReference>
<dbReference type="Pfam" id="PF07690">
    <property type="entry name" value="MFS_1"/>
    <property type="match status" value="1"/>
</dbReference>
<evidence type="ECO:0000259" key="9">
    <source>
        <dbReference type="PROSITE" id="PS50850"/>
    </source>
</evidence>
<feature type="transmembrane region" description="Helical" evidence="8">
    <location>
        <begin position="36"/>
        <end position="59"/>
    </location>
</feature>
<evidence type="ECO:0000256" key="6">
    <source>
        <dbReference type="ARBA" id="ARBA00023136"/>
    </source>
</evidence>
<feature type="transmembrane region" description="Helical" evidence="8">
    <location>
        <begin position="392"/>
        <end position="420"/>
    </location>
</feature>
<evidence type="ECO:0000256" key="5">
    <source>
        <dbReference type="ARBA" id="ARBA00022989"/>
    </source>
</evidence>
<comment type="subcellular location">
    <subcellularLocation>
        <location evidence="1">Cell membrane</location>
        <topology evidence="1">Multi-pass membrane protein</topology>
    </subcellularLocation>
</comment>
<feature type="transmembrane region" description="Helical" evidence="8">
    <location>
        <begin position="464"/>
        <end position="482"/>
    </location>
</feature>
<evidence type="ECO:0000313" key="10">
    <source>
        <dbReference type="EMBL" id="MDQ0190675.1"/>
    </source>
</evidence>
<feature type="transmembrane region" description="Helical" evidence="8">
    <location>
        <begin position="238"/>
        <end position="258"/>
    </location>
</feature>
<keyword evidence="2" id="KW-0813">Transport</keyword>
<reference evidence="10 11" key="1">
    <citation type="submission" date="2023-07" db="EMBL/GenBank/DDBJ databases">
        <title>Genomic Encyclopedia of Type Strains, Phase IV (KMG-IV): sequencing the most valuable type-strain genomes for metagenomic binning, comparative biology and taxonomic classification.</title>
        <authorList>
            <person name="Goeker M."/>
        </authorList>
    </citation>
    <scope>NUCLEOTIDE SEQUENCE [LARGE SCALE GENOMIC DNA]</scope>
    <source>
        <strain evidence="10 11">DSM 4006</strain>
    </source>
</reference>
<accession>A0ABT9XK41</accession>
<dbReference type="Proteomes" id="UP001232973">
    <property type="component" value="Unassembled WGS sequence"/>
</dbReference>
<name>A0ABT9XK41_9BACL</name>
<evidence type="ECO:0000256" key="1">
    <source>
        <dbReference type="ARBA" id="ARBA00004651"/>
    </source>
</evidence>
<protein>
    <submittedName>
        <fullName evidence="10">MFS family permease</fullName>
    </submittedName>
</protein>
<feature type="compositionally biased region" description="Polar residues" evidence="7">
    <location>
        <begin position="1"/>
        <end position="17"/>
    </location>
</feature>
<proteinExistence type="predicted"/>
<keyword evidence="5 8" id="KW-1133">Transmembrane helix</keyword>
<evidence type="ECO:0000256" key="8">
    <source>
        <dbReference type="SAM" id="Phobius"/>
    </source>
</evidence>
<feature type="transmembrane region" description="Helical" evidence="8">
    <location>
        <begin position="161"/>
        <end position="182"/>
    </location>
</feature>
<feature type="transmembrane region" description="Helical" evidence="8">
    <location>
        <begin position="128"/>
        <end position="149"/>
    </location>
</feature>
<feature type="transmembrane region" description="Helical" evidence="8">
    <location>
        <begin position="188"/>
        <end position="210"/>
    </location>
</feature>
<evidence type="ECO:0000256" key="3">
    <source>
        <dbReference type="ARBA" id="ARBA00022475"/>
    </source>
</evidence>
<evidence type="ECO:0000256" key="2">
    <source>
        <dbReference type="ARBA" id="ARBA00022448"/>
    </source>
</evidence>
<dbReference type="Gene3D" id="1.20.1250.20">
    <property type="entry name" value="MFS general substrate transporter like domains"/>
    <property type="match status" value="1"/>
</dbReference>
<sequence length="492" mass="53640">MSQDSQPARSDLRQTPSRPLDSADAVRKFMSSRRNWVLITIALGILLNPLNSSMISVAIARLQSVFHLTFTDASWIISTYYLASAIAQPVMGKVADRVGRKKVFLIGLVLAALSSLAAPFAPTFTWLIVFRLIQSAGSGAIFPAGMAIVRQWITDRQASALAFLGIFSSGAAAFGPSIGGFVMHWGDWPALFIVNFPFIIISFVMALWLLPPDRFDPVLANRGETVKSRLVPLLMRDLDAVGILSFAATIVLLLVFLLSLSTHPVWWTGAAGVAALLFFGWRELRAARPFIDLRMFRSNKAFSWIEIQFVTVNLIFYCIFFGMPEYLQEAAHFNAQQAGLIMLCVAGSSLIVSPITGQWVERSGSRPPLLLAGFCLTVGSILFVTLGAHTPIIWLLIVLFILGLSNGLNNIGLQTALFAVVPAATMGTASGLFMTARYMGTILSTVLLGFVFEHAIGVREIHRLGIIDAVFGALVIVMSLRVPKGRHRKAQA</sequence>
<dbReference type="RefSeq" id="WP_274454972.1">
    <property type="nucleotide sequence ID" value="NZ_CP067097.1"/>
</dbReference>
<keyword evidence="11" id="KW-1185">Reference proteome</keyword>
<feature type="transmembrane region" description="Helical" evidence="8">
    <location>
        <begin position="65"/>
        <end position="83"/>
    </location>
</feature>
<dbReference type="PANTHER" id="PTHR42718">
    <property type="entry name" value="MAJOR FACILITATOR SUPERFAMILY MULTIDRUG TRANSPORTER MFSC"/>
    <property type="match status" value="1"/>
</dbReference>
<feature type="domain" description="Major facilitator superfamily (MFS) profile" evidence="9">
    <location>
        <begin position="37"/>
        <end position="486"/>
    </location>
</feature>
<keyword evidence="4 8" id="KW-0812">Transmembrane</keyword>
<feature type="transmembrane region" description="Helical" evidence="8">
    <location>
        <begin position="369"/>
        <end position="386"/>
    </location>
</feature>
<keyword evidence="3" id="KW-1003">Cell membrane</keyword>
<feature type="transmembrane region" description="Helical" evidence="8">
    <location>
        <begin position="103"/>
        <end position="122"/>
    </location>
</feature>